<dbReference type="RefSeq" id="WP_026146729.1">
    <property type="nucleotide sequence ID" value="NZ_PIYS01000006.1"/>
</dbReference>
<name>A0A2I0CS14_9PSED</name>
<dbReference type="InterPro" id="IPR041698">
    <property type="entry name" value="Methyltransf_25"/>
</dbReference>
<reference evidence="3" key="1">
    <citation type="submission" date="2017-12" db="EMBL/GenBank/DDBJ databases">
        <authorList>
            <person name="Yu X.-Y."/>
        </authorList>
    </citation>
    <scope>NUCLEOTIDE SEQUENCE [LARGE SCALE GENOMIC DNA]</scope>
    <source>
        <strain evidence="3">ZYSR67-Z</strain>
    </source>
</reference>
<dbReference type="InterPro" id="IPR029063">
    <property type="entry name" value="SAM-dependent_MTases_sf"/>
</dbReference>
<dbReference type="Gene3D" id="3.40.50.150">
    <property type="entry name" value="Vaccinia Virus protein VP39"/>
    <property type="match status" value="1"/>
</dbReference>
<dbReference type="GO" id="GO:0008168">
    <property type="term" value="F:methyltransferase activity"/>
    <property type="evidence" value="ECO:0007669"/>
    <property type="project" value="UniProtKB-KW"/>
</dbReference>
<evidence type="ECO:0000313" key="3">
    <source>
        <dbReference type="Proteomes" id="UP000242861"/>
    </source>
</evidence>
<keyword evidence="2" id="KW-0808">Transferase</keyword>
<dbReference type="Pfam" id="PF13649">
    <property type="entry name" value="Methyltransf_25"/>
    <property type="match status" value="1"/>
</dbReference>
<keyword evidence="2" id="KW-0489">Methyltransferase</keyword>
<evidence type="ECO:0000259" key="1">
    <source>
        <dbReference type="Pfam" id="PF13649"/>
    </source>
</evidence>
<gene>
    <name evidence="2" type="ORF">CW360_05705</name>
</gene>
<accession>A0A2I0CS14</accession>
<dbReference type="Proteomes" id="UP000242861">
    <property type="component" value="Unassembled WGS sequence"/>
</dbReference>
<organism evidence="2 3">
    <name type="scientific">Pseudomonas fluvialis</name>
    <dbReference type="NCBI Taxonomy" id="1793966"/>
    <lineage>
        <taxon>Bacteria</taxon>
        <taxon>Pseudomonadati</taxon>
        <taxon>Pseudomonadota</taxon>
        <taxon>Gammaproteobacteria</taxon>
        <taxon>Pseudomonadales</taxon>
        <taxon>Pseudomonadaceae</taxon>
        <taxon>Pseudomonas</taxon>
    </lineage>
</organism>
<dbReference type="EMBL" id="PIYS01000006">
    <property type="protein sequence ID" value="PKF71889.1"/>
    <property type="molecule type" value="Genomic_DNA"/>
</dbReference>
<evidence type="ECO:0000313" key="2">
    <source>
        <dbReference type="EMBL" id="PKF71889.1"/>
    </source>
</evidence>
<sequence>MSKNTPIELEFSRKYDHQHSVEYLNKHQDGLARRLSHWRDLQVARQALRLAGEPNLLLDLPCGAGRFWPMLAQNKNRVILAADNSADMLATARAGQPSEIVARIKTFQTSAFDIDLGANAVDCIFCIRLLHHIEAAEHRLAILREFHRVTRDSVIISLWVDGNYKSWRRQRLERRRAARGLEGKNQNRFVVRREEIEAEFKAAGFRVIGHRDFLPGYAMWRTYVLRKLED</sequence>
<protein>
    <submittedName>
        <fullName evidence="2">Class I SAM-dependent methyltransferase</fullName>
    </submittedName>
</protein>
<dbReference type="CDD" id="cd02440">
    <property type="entry name" value="AdoMet_MTases"/>
    <property type="match status" value="1"/>
</dbReference>
<dbReference type="GO" id="GO:0032259">
    <property type="term" value="P:methylation"/>
    <property type="evidence" value="ECO:0007669"/>
    <property type="project" value="UniProtKB-KW"/>
</dbReference>
<feature type="domain" description="Methyltransferase" evidence="1">
    <location>
        <begin position="58"/>
        <end position="151"/>
    </location>
</feature>
<dbReference type="SUPFAM" id="SSF53335">
    <property type="entry name" value="S-adenosyl-L-methionine-dependent methyltransferases"/>
    <property type="match status" value="1"/>
</dbReference>
<comment type="caution">
    <text evidence="2">The sequence shown here is derived from an EMBL/GenBank/DDBJ whole genome shotgun (WGS) entry which is preliminary data.</text>
</comment>
<proteinExistence type="predicted"/>
<dbReference type="AlphaFoldDB" id="A0A2I0CS14"/>